<gene>
    <name evidence="4" type="ORF">VT52_002145</name>
</gene>
<keyword evidence="5" id="KW-1185">Reference proteome</keyword>
<feature type="compositionally biased region" description="Low complexity" evidence="1">
    <location>
        <begin position="410"/>
        <end position="421"/>
    </location>
</feature>
<feature type="compositionally biased region" description="Pro residues" evidence="1">
    <location>
        <begin position="542"/>
        <end position="551"/>
    </location>
</feature>
<feature type="domain" description="DUF6777" evidence="3">
    <location>
        <begin position="85"/>
        <end position="247"/>
    </location>
</feature>
<dbReference type="Proteomes" id="UP000034838">
    <property type="component" value="Unassembled WGS sequence"/>
</dbReference>
<comment type="caution">
    <text evidence="4">The sequence shown here is derived from an EMBL/GenBank/DDBJ whole genome shotgun (WGS) entry which is preliminary data.</text>
</comment>
<feature type="compositionally biased region" description="Basic and acidic residues" evidence="1">
    <location>
        <begin position="316"/>
        <end position="328"/>
    </location>
</feature>
<feature type="compositionally biased region" description="Gly residues" evidence="1">
    <location>
        <begin position="399"/>
        <end position="409"/>
    </location>
</feature>
<feature type="compositionally biased region" description="Low complexity" evidence="1">
    <location>
        <begin position="527"/>
        <end position="541"/>
    </location>
</feature>
<feature type="region of interest" description="Disordered" evidence="1">
    <location>
        <begin position="250"/>
        <end position="637"/>
    </location>
</feature>
<feature type="compositionally biased region" description="Low complexity" evidence="1">
    <location>
        <begin position="492"/>
        <end position="516"/>
    </location>
</feature>
<dbReference type="Pfam" id="PF20568">
    <property type="entry name" value="DUF6777"/>
    <property type="match status" value="1"/>
</dbReference>
<proteinExistence type="predicted"/>
<feature type="signal peptide" evidence="2">
    <location>
        <begin position="1"/>
        <end position="20"/>
    </location>
</feature>
<protein>
    <recommendedName>
        <fullName evidence="3">DUF6777 domain-containing protein</fullName>
    </recommendedName>
</protein>
<accession>A0A1J4Q9V5</accession>
<feature type="region of interest" description="Disordered" evidence="1">
    <location>
        <begin position="38"/>
        <end position="69"/>
    </location>
</feature>
<keyword evidence="2" id="KW-0732">Signal</keyword>
<evidence type="ECO:0000313" key="4">
    <source>
        <dbReference type="EMBL" id="OIK29276.1"/>
    </source>
</evidence>
<feature type="chain" id="PRO_5009632226" description="DUF6777 domain-containing protein" evidence="2">
    <location>
        <begin position="21"/>
        <end position="637"/>
    </location>
</feature>
<feature type="compositionally biased region" description="Low complexity" evidence="1">
    <location>
        <begin position="301"/>
        <end position="312"/>
    </location>
</feature>
<organism evidence="4 5">
    <name type="scientific">Streptomyces malaysiense</name>
    <dbReference type="NCBI Taxonomy" id="1428626"/>
    <lineage>
        <taxon>Bacteria</taxon>
        <taxon>Bacillati</taxon>
        <taxon>Actinomycetota</taxon>
        <taxon>Actinomycetes</taxon>
        <taxon>Kitasatosporales</taxon>
        <taxon>Streptomycetaceae</taxon>
        <taxon>Streptomyces</taxon>
    </lineage>
</organism>
<name>A0A1J4Q9V5_9ACTN</name>
<evidence type="ECO:0000313" key="5">
    <source>
        <dbReference type="Proteomes" id="UP000034838"/>
    </source>
</evidence>
<dbReference type="EMBL" id="LBDA02000004">
    <property type="protein sequence ID" value="OIK29276.1"/>
    <property type="molecule type" value="Genomic_DNA"/>
</dbReference>
<evidence type="ECO:0000256" key="2">
    <source>
        <dbReference type="SAM" id="SignalP"/>
    </source>
</evidence>
<sequence>MVMACVLLSVALLLTGCAGAAVKEAQLGEEVFLQPAAEQGPNPFTASTANGSARTGTPRSAGTGGTADVSAPPAGLAVAPLAAARALSGGTPGLYSGSVRVAGCDVERQIDGLTADPAREDAFAHVAGVSRTDLPGYLRALTPVLLRADTRVTNHGYRDGQNAGYQAVLQAGTAVLVDNRGVPRVRCACGNPLRPPEEARGGVGARGTAWPGYRPNQVIVVTPATQAVDSLTLLDAGTNTWIERRVGPDVSNDHLVAPPAVSETAPPDPGLTGFPHPSRPDTGSPSPRESGPDTAAGEIGGAVAATGRVTAGRGAGRGERADDRRTRADGIGTGTRERGARAVRQGVTGRGESRPPTGSHSAEARPDAGTHGADSAGGQGTHAADARVSPAPDAHGTAGRTGHGTGAGDASGAPAAPGHGTRTSDASGAPVVSGRGARTSDASGAPVVSGHGTQTSDVPSPPVATGDSPRAVDTSATPAAPDRGPRTAEASGDPAADAGRATPAADARGASAAPERSTPASTASPEARAVLPSVPPASSGPSDPPAAPEPTPSVSSAAPTLRDPLAYPPDTSLYDPPSFGDALTPKDSDEIGPANVTGTPAMPPPSGTDTSAAPGGMPEPGGGTGGAAPTPAGLLGG</sequence>
<feature type="compositionally biased region" description="Low complexity" evidence="1">
    <location>
        <begin position="627"/>
        <end position="637"/>
    </location>
</feature>
<dbReference type="AlphaFoldDB" id="A0A1J4Q9V5"/>
<reference evidence="4" key="1">
    <citation type="submission" date="2016-10" db="EMBL/GenBank/DDBJ databases">
        <title>Genome sequence of Streptomyces malaysiense MUSC 136.</title>
        <authorList>
            <person name="Lee L.-H."/>
            <person name="Ser H.-L."/>
        </authorList>
    </citation>
    <scope>NUCLEOTIDE SEQUENCE [LARGE SCALE GENOMIC DNA]</scope>
    <source>
        <strain evidence="4">MUSC 136</strain>
    </source>
</reference>
<evidence type="ECO:0000256" key="1">
    <source>
        <dbReference type="SAM" id="MobiDB-lite"/>
    </source>
</evidence>
<evidence type="ECO:0000259" key="3">
    <source>
        <dbReference type="Pfam" id="PF20568"/>
    </source>
</evidence>
<dbReference type="InterPro" id="IPR046704">
    <property type="entry name" value="DUF6777"/>
</dbReference>
<feature type="compositionally biased region" description="Polar residues" evidence="1">
    <location>
        <begin position="42"/>
        <end position="60"/>
    </location>
</feature>